<protein>
    <submittedName>
        <fullName evidence="2">Uncharacterized protein</fullName>
    </submittedName>
</protein>
<dbReference type="AlphaFoldDB" id="A0A8T0R1S5"/>
<name>A0A8T0R1S5_PANVG</name>
<evidence type="ECO:0000313" key="3">
    <source>
        <dbReference type="Proteomes" id="UP000823388"/>
    </source>
</evidence>
<dbReference type="PANTHER" id="PTHR31257">
    <property type="entry name" value="RICIN B-LIKE LECTIN EULS3"/>
    <property type="match status" value="1"/>
</dbReference>
<keyword evidence="1" id="KW-0732">Signal</keyword>
<feature type="chain" id="PRO_5035844566" evidence="1">
    <location>
        <begin position="26"/>
        <end position="220"/>
    </location>
</feature>
<comment type="caution">
    <text evidence="2">The sequence shown here is derived from an EMBL/GenBank/DDBJ whole genome shotgun (WGS) entry which is preliminary data.</text>
</comment>
<sequence length="220" mass="23603">MPRLTTAAAGLSWAILLVCVTLVVGQAQPQANLAAWFPSGSLPPPVRIYSRQNDALNVAVRDGNVVFARAACSDDSQYFVGTERGCRERGRMQANGVAALGTGWKKWYPLYTSGSFSGRQPFALLNAKTFQVMTIPSGRGQRVGLSDPTDAARAAREELWTPEKPTRADGFFQLFVTKNPALTLNGFRGVHSGSAVGVSSASPNSLNAIWKITSYPPCLP</sequence>
<proteinExistence type="predicted"/>
<dbReference type="Proteomes" id="UP000823388">
    <property type="component" value="Chromosome 6N"/>
</dbReference>
<dbReference type="InterPro" id="IPR040249">
    <property type="entry name" value="Ricin_B-like_lectin_EULS3-like"/>
</dbReference>
<keyword evidence="3" id="KW-1185">Reference proteome</keyword>
<reference evidence="2" key="1">
    <citation type="submission" date="2020-05" db="EMBL/GenBank/DDBJ databases">
        <title>WGS assembly of Panicum virgatum.</title>
        <authorList>
            <person name="Lovell J.T."/>
            <person name="Jenkins J."/>
            <person name="Shu S."/>
            <person name="Juenger T.E."/>
            <person name="Schmutz J."/>
        </authorList>
    </citation>
    <scope>NUCLEOTIDE SEQUENCE</scope>
    <source>
        <strain evidence="2">AP13</strain>
    </source>
</reference>
<feature type="signal peptide" evidence="1">
    <location>
        <begin position="1"/>
        <end position="25"/>
    </location>
</feature>
<gene>
    <name evidence="2" type="ORF">PVAP13_6NG236103</name>
</gene>
<dbReference type="PANTHER" id="PTHR31257:SF17">
    <property type="entry name" value="RICIN B LECTIN DOMAIN-CONTAINING PROTEIN"/>
    <property type="match status" value="1"/>
</dbReference>
<accession>A0A8T0R1S5</accession>
<organism evidence="2 3">
    <name type="scientific">Panicum virgatum</name>
    <name type="common">Blackwell switchgrass</name>
    <dbReference type="NCBI Taxonomy" id="38727"/>
    <lineage>
        <taxon>Eukaryota</taxon>
        <taxon>Viridiplantae</taxon>
        <taxon>Streptophyta</taxon>
        <taxon>Embryophyta</taxon>
        <taxon>Tracheophyta</taxon>
        <taxon>Spermatophyta</taxon>
        <taxon>Magnoliopsida</taxon>
        <taxon>Liliopsida</taxon>
        <taxon>Poales</taxon>
        <taxon>Poaceae</taxon>
        <taxon>PACMAD clade</taxon>
        <taxon>Panicoideae</taxon>
        <taxon>Panicodae</taxon>
        <taxon>Paniceae</taxon>
        <taxon>Panicinae</taxon>
        <taxon>Panicum</taxon>
        <taxon>Panicum sect. Hiantes</taxon>
    </lineage>
</organism>
<evidence type="ECO:0000256" key="1">
    <source>
        <dbReference type="SAM" id="SignalP"/>
    </source>
</evidence>
<evidence type="ECO:0000313" key="2">
    <source>
        <dbReference type="EMBL" id="KAG2579098.1"/>
    </source>
</evidence>
<dbReference type="EMBL" id="CM029048">
    <property type="protein sequence ID" value="KAG2579098.1"/>
    <property type="molecule type" value="Genomic_DNA"/>
</dbReference>